<dbReference type="Proteomes" id="UP000000328">
    <property type="component" value="Chromosome"/>
</dbReference>
<accession>A0A0H3D5N2</accession>
<dbReference type="AlphaFoldDB" id="A0A0H3D5N2"/>
<evidence type="ECO:0000313" key="2">
    <source>
        <dbReference type="Proteomes" id="UP000000328"/>
    </source>
</evidence>
<dbReference type="KEGG" id="amd:AMED_3615"/>
<dbReference type="PATRIC" id="fig|749927.5.peg.3734"/>
<dbReference type="eggNOG" id="ENOG502ZJ2M">
    <property type="taxonomic scope" value="Bacteria"/>
</dbReference>
<proteinExistence type="predicted"/>
<dbReference type="HOGENOM" id="CLU_2821622_0_0_11"/>
<protein>
    <submittedName>
        <fullName evidence="1">Uncharacterized protein</fullName>
    </submittedName>
</protein>
<evidence type="ECO:0000313" key="1">
    <source>
        <dbReference type="EMBL" id="ADJ45398.1"/>
    </source>
</evidence>
<gene>
    <name evidence="1" type="ordered locus">AMED_3615</name>
</gene>
<organism evidence="1 2">
    <name type="scientific">Amycolatopsis mediterranei (strain U-32)</name>
    <dbReference type="NCBI Taxonomy" id="749927"/>
    <lineage>
        <taxon>Bacteria</taxon>
        <taxon>Bacillati</taxon>
        <taxon>Actinomycetota</taxon>
        <taxon>Actinomycetes</taxon>
        <taxon>Pseudonocardiales</taxon>
        <taxon>Pseudonocardiaceae</taxon>
        <taxon>Amycolatopsis</taxon>
    </lineage>
</organism>
<reference evidence="1 2" key="1">
    <citation type="journal article" date="2010" name="Cell Res.">
        <title>Complete genome sequence of the rifamycin SV-producing Amycolatopsis mediterranei U32 revealed its genetic characteristics in phylogeny and metabolism.</title>
        <authorList>
            <person name="Zhao W."/>
            <person name="Zhong Y."/>
            <person name="Yuan H."/>
            <person name="Wang J."/>
            <person name="Zheng H."/>
            <person name="Wang Y."/>
            <person name="Cen X."/>
            <person name="Xu F."/>
            <person name="Bai J."/>
            <person name="Han X."/>
            <person name="Lu G."/>
            <person name="Zhu Y."/>
            <person name="Shao Z."/>
            <person name="Yan H."/>
            <person name="Li C."/>
            <person name="Peng N."/>
            <person name="Zhang Z."/>
            <person name="Zhang Y."/>
            <person name="Lin W."/>
            <person name="Fan Y."/>
            <person name="Qin Z."/>
            <person name="Hu Y."/>
            <person name="Zhu B."/>
            <person name="Wang S."/>
            <person name="Ding X."/>
            <person name="Zhao G.P."/>
        </authorList>
    </citation>
    <scope>NUCLEOTIDE SEQUENCE [LARGE SCALE GENOMIC DNA]</scope>
    <source>
        <strain evidence="2">U-32</strain>
    </source>
</reference>
<name>A0A0H3D5N2_AMYMU</name>
<dbReference type="EMBL" id="CP002000">
    <property type="protein sequence ID" value="ADJ45398.1"/>
    <property type="molecule type" value="Genomic_DNA"/>
</dbReference>
<dbReference type="OrthoDB" id="4563888at2"/>
<sequence>MSEQENHDVALHAQLRLFCRLMLGSADAADCVIRQIHRRALDDHDEHPSERARLFRIAADLCGVRR</sequence>
<dbReference type="GeneID" id="92871365"/>
<dbReference type="RefSeq" id="WP_013225470.1">
    <property type="nucleotide sequence ID" value="NC_014318.1"/>
</dbReference>